<reference evidence="1" key="1">
    <citation type="submission" date="2023-04" db="EMBL/GenBank/DDBJ databases">
        <title>Complete genome sequence of Halomonas alkaliantarctica MSP3 isolated from marine sediment, Jeju Island.</title>
        <authorList>
            <person name="Park S.-J."/>
        </authorList>
    </citation>
    <scope>NUCLEOTIDE SEQUENCE</scope>
    <source>
        <strain evidence="1">MSP3</strain>
    </source>
</reference>
<name>A0ABY8LGQ7_9GAMM</name>
<dbReference type="Gene3D" id="3.30.1930.10">
    <property type="entry name" value="capsid protein of prophage domain"/>
    <property type="match status" value="1"/>
</dbReference>
<dbReference type="RefSeq" id="WP_280103495.1">
    <property type="nucleotide sequence ID" value="NZ_CP122961.1"/>
</dbReference>
<dbReference type="Proteomes" id="UP001179830">
    <property type="component" value="Chromosome"/>
</dbReference>
<evidence type="ECO:0000313" key="2">
    <source>
        <dbReference type="Proteomes" id="UP001179830"/>
    </source>
</evidence>
<dbReference type="InterPro" id="IPR005564">
    <property type="entry name" value="Major_capsid_GpE"/>
</dbReference>
<protein>
    <submittedName>
        <fullName evidence="1">Major capsid protein</fullName>
    </submittedName>
</protein>
<proteinExistence type="inferred from homology"/>
<dbReference type="EMBL" id="CP122961">
    <property type="protein sequence ID" value="WGI23635.1"/>
    <property type="molecule type" value="Genomic_DNA"/>
</dbReference>
<dbReference type="HAMAP" id="MF_04133">
    <property type="entry name" value="CAPSID_LAMBDA"/>
    <property type="match status" value="1"/>
</dbReference>
<accession>A0ABY8LGQ7</accession>
<sequence>MDLFATRTMLAAIRQMQQSRRFLGTLYFGAEPVTATTENVDIDIIKGNRKMAPFVRPNRPGKVVDRSGSVMRSYKPAYVKPKLETSAGLLLNQRQPGEHIYTGRTPLERAGDQLARDMEDLDDQINRREEWMIAQALTTGMVEVKGDGVDDIVDYQMDDDNLITEAVQWSEDTADPVADLRKYKRRIAKKTGRTANASVMSSEAADAFLDNESVIKKLNTRRIDLGMIRPEELPDGVTYLGYLNDPGMDLYAYEEWYQPDKGEEAPMIPAGGLIVGPTSTRCSMLYGAIQDMKALEGGLFDVARYPKSWLEDDPGVRWLMMQSAPLPGFHEPDAFIFANVA</sequence>
<evidence type="ECO:0000313" key="1">
    <source>
        <dbReference type="EMBL" id="WGI23635.1"/>
    </source>
</evidence>
<keyword evidence="2" id="KW-1185">Reference proteome</keyword>
<dbReference type="Gene3D" id="3.15.30.10">
    <property type="entry name" value="putative capsid protein of prophage domain like"/>
    <property type="match status" value="1"/>
</dbReference>
<dbReference type="Pfam" id="PF03864">
    <property type="entry name" value="Phage_cap_E"/>
    <property type="match status" value="1"/>
</dbReference>
<gene>
    <name evidence="1" type="ORF">QEN58_09720</name>
</gene>
<organism evidence="1 2">
    <name type="scientific">Halomonas alkaliantarctica</name>
    <dbReference type="NCBI Taxonomy" id="232346"/>
    <lineage>
        <taxon>Bacteria</taxon>
        <taxon>Pseudomonadati</taxon>
        <taxon>Pseudomonadota</taxon>
        <taxon>Gammaproteobacteria</taxon>
        <taxon>Oceanospirillales</taxon>
        <taxon>Halomonadaceae</taxon>
        <taxon>Halomonas</taxon>
    </lineage>
</organism>